<organism evidence="1 2">
    <name type="scientific">Hohenbuehelia grisea</name>
    <dbReference type="NCBI Taxonomy" id="104357"/>
    <lineage>
        <taxon>Eukaryota</taxon>
        <taxon>Fungi</taxon>
        <taxon>Dikarya</taxon>
        <taxon>Basidiomycota</taxon>
        <taxon>Agaricomycotina</taxon>
        <taxon>Agaricomycetes</taxon>
        <taxon>Agaricomycetidae</taxon>
        <taxon>Agaricales</taxon>
        <taxon>Pleurotineae</taxon>
        <taxon>Pleurotaceae</taxon>
        <taxon>Hohenbuehelia</taxon>
    </lineage>
</organism>
<keyword evidence="2" id="KW-1185">Reference proteome</keyword>
<protein>
    <submittedName>
        <fullName evidence="1">Uncharacterized protein</fullName>
    </submittedName>
</protein>
<dbReference type="EMBL" id="JASNQZ010000012">
    <property type="protein sequence ID" value="KAL0949027.1"/>
    <property type="molecule type" value="Genomic_DNA"/>
</dbReference>
<gene>
    <name evidence="1" type="ORF">HGRIS_009122</name>
</gene>
<evidence type="ECO:0000313" key="2">
    <source>
        <dbReference type="Proteomes" id="UP001556367"/>
    </source>
</evidence>
<name>A0ABR3J068_9AGAR</name>
<dbReference type="Proteomes" id="UP001556367">
    <property type="component" value="Unassembled WGS sequence"/>
</dbReference>
<evidence type="ECO:0000313" key="1">
    <source>
        <dbReference type="EMBL" id="KAL0949027.1"/>
    </source>
</evidence>
<reference evidence="2" key="1">
    <citation type="submission" date="2024-06" db="EMBL/GenBank/DDBJ databases">
        <title>Multi-omics analyses provide insights into the biosynthesis of the anticancer antibiotic pleurotin in Hohenbuehelia grisea.</title>
        <authorList>
            <person name="Weaver J.A."/>
            <person name="Alberti F."/>
        </authorList>
    </citation>
    <scope>NUCLEOTIDE SEQUENCE [LARGE SCALE GENOMIC DNA]</scope>
    <source>
        <strain evidence="2">T-177</strain>
    </source>
</reference>
<sequence length="771" mass="86914">MPDSFANCSNFSIHGGTFTNVAGNQTVTTYNYHLAPFHSIGPNRLPSLPLPSTSPYQELLHVIIEIQRALSPLEDLYSDARSLASLFGPLKAQLDELFQSAACVGSIVELLEIITTIDRKRPFPDYLFVQVKSRVAHYASALTMFLSDIKRYREGLRDTAFGPSWLRILWFILRAASDPGIEAILSDMKTEVDQFQTPLKQFIATVHMMHLDIDWHWLTPAKQEVIRILLGTLKSGHPLFKDVVLDFVTVVTVDSVQSIKVPLLWCSSMQDVAAILLKTATVHVTLTPSTELLPSNPCDSSFASISPDTTVKSALVAYGVVFYNDIPSLCPACRTSLDPGITPCISWVECRYCRMEYSLRKEEYSRRGGVTGQPPPWALGDRGSSFSDITAFHFPRLFQDTYEMLARSMDLWKPLAPDHERRSMYHIPLRTSVRFSQSWEHLIGSQVITGLTGELPYLISVLETFFRLRSPLQRCSVNLRPPSDTVNSNIFIPGAVLNLVPRPNLSPSIPALTHLSVNMWFNKFCGSFQDSGCRLTGLEQISIPSLEYFCFNSRDGFCQTCYTILESFLLRNRSLQTLRLEISHDHNGDIPIIFDTFIRRIIPVQSNLLSLTIRCIPGYPLGLARILSNPSMLRRIYTAWKETRRATATTECRLVDSVTLQLDGDMTSSYYPSPWVFPSIVADDGPESPVYHECLYVVEISLDKLDDCIGFGIDAYDIFASFLLSRPFDHPELEWYGPQIHPTPSESGSADILTYEFSRSTFLSDFPSYNY</sequence>
<accession>A0ABR3J068</accession>
<proteinExistence type="predicted"/>
<comment type="caution">
    <text evidence="1">The sequence shown here is derived from an EMBL/GenBank/DDBJ whole genome shotgun (WGS) entry which is preliminary data.</text>
</comment>